<dbReference type="InterPro" id="IPR002491">
    <property type="entry name" value="ABC_transptr_periplasmic_BD"/>
</dbReference>
<dbReference type="PROSITE" id="PS50983">
    <property type="entry name" value="FE_B12_PBP"/>
    <property type="match status" value="1"/>
</dbReference>
<evidence type="ECO:0000313" key="6">
    <source>
        <dbReference type="Proteomes" id="UP000724149"/>
    </source>
</evidence>
<gene>
    <name evidence="5" type="ORF">H9X81_08960</name>
</gene>
<dbReference type="PROSITE" id="PS51257">
    <property type="entry name" value="PROKAR_LIPOPROTEIN"/>
    <property type="match status" value="1"/>
</dbReference>
<organism evidence="5 6">
    <name type="scientific">Hydrogenoanaerobacterium saccharovorans</name>
    <dbReference type="NCBI Taxonomy" id="474960"/>
    <lineage>
        <taxon>Bacteria</taxon>
        <taxon>Bacillati</taxon>
        <taxon>Bacillota</taxon>
        <taxon>Clostridia</taxon>
        <taxon>Eubacteriales</taxon>
        <taxon>Oscillospiraceae</taxon>
        <taxon>Hydrogenoanaerobacterium</taxon>
    </lineage>
</organism>
<accession>A0ABS2GNV8</accession>
<sequence length="358" mass="39133">MKLTRLIAAALTAVCIFTLTSCKQEDTQTTANDYPVHVADTVVDHRPKKVVSLAPALTDTLFQLQIAGRVVAISDYCDLPAQPGDLEYYEYPRAGTQQLPDIDAIKELGADLVLMTAQPTDAVALELQQANIDFVVIPPASDLEGVRQNYVDLFRLLYGEETGAKMAEEYLVPFDHKLAEIQSCLDAAGEKNISTVYVAGGLLQIATGDSFEGYILELLGTQNWGADYTNYSYPQEKEVDLNPDVIFYNGMISGETIAASSCYKTTNAGKAGAIYEIDPENLERQSPDLLDTLWTMGKLLYPESFVHNEPGQPWESSPASMGYIPDEEDTAEPETTEPENPDEAESQTSSEEKSSSAA</sequence>
<feature type="domain" description="Fe/B12 periplasmic-binding" evidence="4">
    <location>
        <begin position="49"/>
        <end position="304"/>
    </location>
</feature>
<dbReference type="Proteomes" id="UP000724149">
    <property type="component" value="Unassembled WGS sequence"/>
</dbReference>
<feature type="region of interest" description="Disordered" evidence="2">
    <location>
        <begin position="309"/>
        <end position="358"/>
    </location>
</feature>
<keyword evidence="3" id="KW-0732">Signal</keyword>
<comment type="caution">
    <text evidence="5">The sequence shown here is derived from an EMBL/GenBank/DDBJ whole genome shotgun (WGS) entry which is preliminary data.</text>
</comment>
<feature type="chain" id="PRO_5045326911" evidence="3">
    <location>
        <begin position="24"/>
        <end position="358"/>
    </location>
</feature>
<dbReference type="PANTHER" id="PTHR30535:SF34">
    <property type="entry name" value="MOLYBDATE-BINDING PROTEIN MOLA"/>
    <property type="match status" value="1"/>
</dbReference>
<dbReference type="SUPFAM" id="SSF53807">
    <property type="entry name" value="Helical backbone' metal receptor"/>
    <property type="match status" value="1"/>
</dbReference>
<protein>
    <submittedName>
        <fullName evidence="5">ABC transporter substrate-binding protein</fullName>
    </submittedName>
</protein>
<keyword evidence="6" id="KW-1185">Reference proteome</keyword>
<comment type="similarity">
    <text evidence="1">Belongs to the bacterial solute-binding protein 8 family.</text>
</comment>
<feature type="signal peptide" evidence="3">
    <location>
        <begin position="1"/>
        <end position="23"/>
    </location>
</feature>
<dbReference type="InterPro" id="IPR050902">
    <property type="entry name" value="ABC_Transporter_SBP"/>
</dbReference>
<evidence type="ECO:0000313" key="5">
    <source>
        <dbReference type="EMBL" id="MBM6923813.1"/>
    </source>
</evidence>
<reference evidence="5 6" key="1">
    <citation type="journal article" date="2021" name="Sci. Rep.">
        <title>The distribution of antibiotic resistance genes in chicken gut microbiota commensals.</title>
        <authorList>
            <person name="Juricova H."/>
            <person name="Matiasovicova J."/>
            <person name="Kubasova T."/>
            <person name="Cejkova D."/>
            <person name="Rychlik I."/>
        </authorList>
    </citation>
    <scope>NUCLEOTIDE SEQUENCE [LARGE SCALE GENOMIC DNA]</scope>
    <source>
        <strain evidence="5 6">An564</strain>
    </source>
</reference>
<dbReference type="EMBL" id="JACSNR010000008">
    <property type="protein sequence ID" value="MBM6923813.1"/>
    <property type="molecule type" value="Genomic_DNA"/>
</dbReference>
<feature type="compositionally biased region" description="Acidic residues" evidence="2">
    <location>
        <begin position="325"/>
        <end position="345"/>
    </location>
</feature>
<dbReference type="RefSeq" id="WP_204721395.1">
    <property type="nucleotide sequence ID" value="NZ_JACSNR010000008.1"/>
</dbReference>
<dbReference type="Pfam" id="PF01497">
    <property type="entry name" value="Peripla_BP_2"/>
    <property type="match status" value="1"/>
</dbReference>
<evidence type="ECO:0000256" key="1">
    <source>
        <dbReference type="ARBA" id="ARBA00008814"/>
    </source>
</evidence>
<name>A0ABS2GNV8_9FIRM</name>
<evidence type="ECO:0000259" key="4">
    <source>
        <dbReference type="PROSITE" id="PS50983"/>
    </source>
</evidence>
<proteinExistence type="inferred from homology"/>
<evidence type="ECO:0000256" key="2">
    <source>
        <dbReference type="SAM" id="MobiDB-lite"/>
    </source>
</evidence>
<dbReference type="Gene3D" id="3.40.50.1980">
    <property type="entry name" value="Nitrogenase molybdenum iron protein domain"/>
    <property type="match status" value="2"/>
</dbReference>
<dbReference type="PANTHER" id="PTHR30535">
    <property type="entry name" value="VITAMIN B12-BINDING PROTEIN"/>
    <property type="match status" value="1"/>
</dbReference>
<evidence type="ECO:0000256" key="3">
    <source>
        <dbReference type="SAM" id="SignalP"/>
    </source>
</evidence>